<reference evidence="1 2" key="1">
    <citation type="journal article" date="2018" name="Sci. Rep.">
        <title>Genomic signatures of local adaptation to the degree of environmental predictability in rotifers.</title>
        <authorList>
            <person name="Franch-Gras L."/>
            <person name="Hahn C."/>
            <person name="Garcia-Roger E.M."/>
            <person name="Carmona M.J."/>
            <person name="Serra M."/>
            <person name="Gomez A."/>
        </authorList>
    </citation>
    <scope>NUCLEOTIDE SEQUENCE [LARGE SCALE GENOMIC DNA]</scope>
    <source>
        <strain evidence="1">HYR1</strain>
    </source>
</reference>
<sequence length="69" mass="8033">MRACVVFANKNPTTCLGLAPLLRIFTQILKRYFELGILFQHNQFLNSTMKKTFNTIRFLLSSKKLEVSH</sequence>
<dbReference type="AlphaFoldDB" id="A0A3M7PP38"/>
<comment type="caution">
    <text evidence="1">The sequence shown here is derived from an EMBL/GenBank/DDBJ whole genome shotgun (WGS) entry which is preliminary data.</text>
</comment>
<gene>
    <name evidence="1" type="ORF">BpHYR1_022945</name>
</gene>
<protein>
    <submittedName>
        <fullName evidence="1">Uncharacterized protein</fullName>
    </submittedName>
</protein>
<dbReference type="EMBL" id="REGN01009566">
    <property type="protein sequence ID" value="RNA00882.1"/>
    <property type="molecule type" value="Genomic_DNA"/>
</dbReference>
<name>A0A3M7PP38_BRAPC</name>
<keyword evidence="2" id="KW-1185">Reference proteome</keyword>
<organism evidence="1 2">
    <name type="scientific">Brachionus plicatilis</name>
    <name type="common">Marine rotifer</name>
    <name type="synonym">Brachionus muelleri</name>
    <dbReference type="NCBI Taxonomy" id="10195"/>
    <lineage>
        <taxon>Eukaryota</taxon>
        <taxon>Metazoa</taxon>
        <taxon>Spiralia</taxon>
        <taxon>Gnathifera</taxon>
        <taxon>Rotifera</taxon>
        <taxon>Eurotatoria</taxon>
        <taxon>Monogononta</taxon>
        <taxon>Pseudotrocha</taxon>
        <taxon>Ploima</taxon>
        <taxon>Brachionidae</taxon>
        <taxon>Brachionus</taxon>
    </lineage>
</organism>
<evidence type="ECO:0000313" key="1">
    <source>
        <dbReference type="EMBL" id="RNA00882.1"/>
    </source>
</evidence>
<proteinExistence type="predicted"/>
<accession>A0A3M7PP38</accession>
<dbReference type="Proteomes" id="UP000276133">
    <property type="component" value="Unassembled WGS sequence"/>
</dbReference>
<evidence type="ECO:0000313" key="2">
    <source>
        <dbReference type="Proteomes" id="UP000276133"/>
    </source>
</evidence>